<dbReference type="OrthoDB" id="10571927at2759"/>
<sequence length="154" mass="17093">MVEGRRPLMTYLEVISFRKQAKCAQIGPVVGVGVLTLWFSDHFKPIQNPRRHRIRHGRNDEPLPLPLSLGAGTHSLLLEDESTRSSDCTQDDATSDVGARRRRACVRPLPLATADRLPEAGPGLHEEVHYAGCPAPGPMSFPLLNELTPRQFPR</sequence>
<name>A0A4Y2HYC5_ARAVE</name>
<feature type="region of interest" description="Disordered" evidence="1">
    <location>
        <begin position="74"/>
        <end position="100"/>
    </location>
</feature>
<comment type="caution">
    <text evidence="2">The sequence shown here is derived from an EMBL/GenBank/DDBJ whole genome shotgun (WGS) entry which is preliminary data.</text>
</comment>
<reference evidence="2 3" key="1">
    <citation type="journal article" date="2019" name="Sci. Rep.">
        <title>Orb-weaving spider Araneus ventricosus genome elucidates the spidroin gene catalogue.</title>
        <authorList>
            <person name="Kono N."/>
            <person name="Nakamura H."/>
            <person name="Ohtoshi R."/>
            <person name="Moran D.A.P."/>
            <person name="Shinohara A."/>
            <person name="Yoshida Y."/>
            <person name="Fujiwara M."/>
            <person name="Mori M."/>
            <person name="Tomita M."/>
            <person name="Arakawa K."/>
        </authorList>
    </citation>
    <scope>NUCLEOTIDE SEQUENCE [LARGE SCALE GENOMIC DNA]</scope>
</reference>
<accession>A0A4Y2HYC5</accession>
<gene>
    <name evidence="2" type="ORF">AVEN_102663_1</name>
</gene>
<proteinExistence type="predicted"/>
<organism evidence="2 3">
    <name type="scientific">Araneus ventricosus</name>
    <name type="common">Orbweaver spider</name>
    <name type="synonym">Epeira ventricosa</name>
    <dbReference type="NCBI Taxonomy" id="182803"/>
    <lineage>
        <taxon>Eukaryota</taxon>
        <taxon>Metazoa</taxon>
        <taxon>Ecdysozoa</taxon>
        <taxon>Arthropoda</taxon>
        <taxon>Chelicerata</taxon>
        <taxon>Arachnida</taxon>
        <taxon>Araneae</taxon>
        <taxon>Araneomorphae</taxon>
        <taxon>Entelegynae</taxon>
        <taxon>Araneoidea</taxon>
        <taxon>Araneidae</taxon>
        <taxon>Araneus</taxon>
    </lineage>
</organism>
<keyword evidence="3" id="KW-1185">Reference proteome</keyword>
<protein>
    <submittedName>
        <fullName evidence="2">Uncharacterized protein</fullName>
    </submittedName>
</protein>
<evidence type="ECO:0000313" key="2">
    <source>
        <dbReference type="EMBL" id="GBM70328.1"/>
    </source>
</evidence>
<dbReference type="AlphaFoldDB" id="A0A4Y2HYC5"/>
<dbReference type="EMBL" id="BGPR01002245">
    <property type="protein sequence ID" value="GBM70328.1"/>
    <property type="molecule type" value="Genomic_DNA"/>
</dbReference>
<evidence type="ECO:0000313" key="3">
    <source>
        <dbReference type="Proteomes" id="UP000499080"/>
    </source>
</evidence>
<dbReference type="Proteomes" id="UP000499080">
    <property type="component" value="Unassembled WGS sequence"/>
</dbReference>
<evidence type="ECO:0000256" key="1">
    <source>
        <dbReference type="SAM" id="MobiDB-lite"/>
    </source>
</evidence>